<evidence type="ECO:0000256" key="1">
    <source>
        <dbReference type="ARBA" id="ARBA00005196"/>
    </source>
</evidence>
<feature type="active site" evidence="10">
    <location>
        <position position="72"/>
    </location>
</feature>
<comment type="caution">
    <text evidence="9">Lacks conserved residue(s) required for the propagation of feature annotation.</text>
</comment>
<feature type="binding site" evidence="9">
    <location>
        <begin position="73"/>
        <end position="74"/>
    </location>
    <ligand>
        <name>substrate</name>
    </ligand>
</feature>
<feature type="site" description="Could be important to modulate the pK values of the two catalytic cysteine residues" evidence="9">
    <location>
        <position position="163"/>
    </location>
</feature>
<accession>A0A7V3YLL4</accession>
<evidence type="ECO:0000256" key="8">
    <source>
        <dbReference type="ARBA" id="ARBA00051712"/>
    </source>
</evidence>
<comment type="subunit">
    <text evidence="9">Homodimer.</text>
</comment>
<feature type="binding site" evidence="9">
    <location>
        <position position="63"/>
    </location>
    <ligand>
        <name>substrate</name>
    </ligand>
</feature>
<evidence type="ECO:0000256" key="10">
    <source>
        <dbReference type="PROSITE-ProRule" id="PRU10125"/>
    </source>
</evidence>
<gene>
    <name evidence="9" type="primary">dapF</name>
    <name evidence="11" type="ORF">ENU96_04335</name>
</gene>
<reference evidence="11" key="1">
    <citation type="journal article" date="2020" name="mSystems">
        <title>Genome- and Community-Level Interaction Insights into Carbon Utilization and Element Cycling Functions of Hydrothermarchaeota in Hydrothermal Sediment.</title>
        <authorList>
            <person name="Zhou Z."/>
            <person name="Liu Y."/>
            <person name="Xu W."/>
            <person name="Pan J."/>
            <person name="Luo Z.H."/>
            <person name="Li M."/>
        </authorList>
    </citation>
    <scope>NUCLEOTIDE SEQUENCE [LARGE SCALE GENOMIC DNA]</scope>
    <source>
        <strain evidence="11">SpSt-716</strain>
    </source>
</reference>
<feature type="binding site" evidence="9">
    <location>
        <begin position="209"/>
        <end position="210"/>
    </location>
    <ligand>
        <name>substrate</name>
    </ligand>
</feature>
<comment type="function">
    <text evidence="9">Catalyzes the stereoinversion of LL-2,6-diaminopimelate (L,L-DAP) to meso-diaminopimelate (meso-DAP), a precursor of L-lysine and an essential component of the bacterial peptidoglycan.</text>
</comment>
<evidence type="ECO:0000256" key="7">
    <source>
        <dbReference type="ARBA" id="ARBA00023235"/>
    </source>
</evidence>
<dbReference type="PANTHER" id="PTHR31689">
    <property type="entry name" value="DIAMINOPIMELATE EPIMERASE, CHLOROPLASTIC"/>
    <property type="match status" value="1"/>
</dbReference>
<dbReference type="InterPro" id="IPR018510">
    <property type="entry name" value="DAP_epimerase_AS"/>
</dbReference>
<dbReference type="GO" id="GO:0009089">
    <property type="term" value="P:lysine biosynthetic process via diaminopimelate"/>
    <property type="evidence" value="ECO:0007669"/>
    <property type="project" value="UniProtKB-UniRule"/>
</dbReference>
<evidence type="ECO:0000256" key="6">
    <source>
        <dbReference type="ARBA" id="ARBA00023154"/>
    </source>
</evidence>
<protein>
    <recommendedName>
        <fullName evidence="3 9">Diaminopimelate epimerase</fullName>
        <shortName evidence="9">DAP epimerase</shortName>
        <ecNumber evidence="3 9">5.1.1.7</ecNumber>
    </recommendedName>
    <alternativeName>
        <fullName evidence="9">PLP-independent amino acid racemase</fullName>
    </alternativeName>
</protein>
<keyword evidence="7 9" id="KW-0413">Isomerase</keyword>
<feature type="binding site" evidence="9">
    <location>
        <position position="161"/>
    </location>
    <ligand>
        <name>substrate</name>
    </ligand>
</feature>
<dbReference type="AlphaFoldDB" id="A0A7V3YLL4"/>
<dbReference type="GO" id="GO:0008837">
    <property type="term" value="F:diaminopimelate epimerase activity"/>
    <property type="evidence" value="ECO:0007669"/>
    <property type="project" value="UniProtKB-UniRule"/>
</dbReference>
<evidence type="ECO:0000313" key="11">
    <source>
        <dbReference type="EMBL" id="HGI74887.1"/>
    </source>
</evidence>
<comment type="similarity">
    <text evidence="2 9">Belongs to the diaminopimelate epimerase family.</text>
</comment>
<dbReference type="UniPathway" id="UPA00034">
    <property type="reaction ID" value="UER00025"/>
</dbReference>
<sequence>MRFVKMHGLGNDFLLCTPEMLGGIVLSPDVVRKLCDRHFGVGADGVIEVLPSEVADVRMRIFNADGSEAEMCGNGIRCLAKFAFERGMVTKETFRVETKAGIVVPRVITEGDRVVRVVVDMGEPRFRPQEIPVGVPEESALHVAVTIDGREFMLSAVSVGNPHAVIFELPENWEHFGSLIEHHPLFPQRTNVEFVEVLSPKEVRVKVWERGVGATLACGTGACAVVAAGVARGVLERRVLVHLPGGTLTVAWGEDGHLYLEGPAEEVFEARLLKEAVDAWMLPSV</sequence>
<evidence type="ECO:0000256" key="3">
    <source>
        <dbReference type="ARBA" id="ARBA00013080"/>
    </source>
</evidence>
<name>A0A7V3YLL4_9BACT</name>
<dbReference type="EC" id="5.1.1.7" evidence="3 9"/>
<evidence type="ECO:0000256" key="9">
    <source>
        <dbReference type="HAMAP-Rule" id="MF_00197"/>
    </source>
</evidence>
<dbReference type="PROSITE" id="PS01326">
    <property type="entry name" value="DAP_EPIMERASE"/>
    <property type="match status" value="1"/>
</dbReference>
<comment type="caution">
    <text evidence="11">The sequence shown here is derived from an EMBL/GenBank/DDBJ whole genome shotgun (WGS) entry which is preliminary data.</text>
</comment>
<comment type="pathway">
    <text evidence="1 9">Amino-acid biosynthesis; L-lysine biosynthesis via DAP pathway; DL-2,6-diaminopimelate from LL-2,6-diaminopimelate: step 1/1.</text>
</comment>
<keyword evidence="5 9" id="KW-0028">Amino-acid biosynthesis</keyword>
<evidence type="ECO:0000256" key="4">
    <source>
        <dbReference type="ARBA" id="ARBA00022490"/>
    </source>
</evidence>
<dbReference type="InterPro" id="IPR001653">
    <property type="entry name" value="DAP_epimerase_DapF"/>
</dbReference>
<proteinExistence type="inferred from homology"/>
<feature type="binding site" evidence="9">
    <location>
        <position position="191"/>
    </location>
    <ligand>
        <name>substrate</name>
    </ligand>
</feature>
<dbReference type="NCBIfam" id="TIGR00652">
    <property type="entry name" value="DapF"/>
    <property type="match status" value="1"/>
</dbReference>
<feature type="active site" description="Proton donor" evidence="9">
    <location>
        <position position="72"/>
    </location>
</feature>
<keyword evidence="4 9" id="KW-0963">Cytoplasm</keyword>
<feature type="binding site" evidence="9">
    <location>
        <begin position="219"/>
        <end position="220"/>
    </location>
    <ligand>
        <name>substrate</name>
    </ligand>
</feature>
<evidence type="ECO:0000256" key="5">
    <source>
        <dbReference type="ARBA" id="ARBA00022605"/>
    </source>
</evidence>
<dbReference type="Pfam" id="PF01678">
    <property type="entry name" value="DAP_epimerase"/>
    <property type="match status" value="2"/>
</dbReference>
<dbReference type="HAMAP" id="MF_00197">
    <property type="entry name" value="DAP_epimerase"/>
    <property type="match status" value="1"/>
</dbReference>
<dbReference type="PANTHER" id="PTHR31689:SF0">
    <property type="entry name" value="DIAMINOPIMELATE EPIMERASE"/>
    <property type="match status" value="1"/>
</dbReference>
<feature type="binding site" evidence="9">
    <location>
        <position position="11"/>
    </location>
    <ligand>
        <name>substrate</name>
    </ligand>
</feature>
<comment type="subcellular location">
    <subcellularLocation>
        <location evidence="9">Cytoplasm</location>
    </subcellularLocation>
</comment>
<keyword evidence="6 9" id="KW-0457">Lysine biosynthesis</keyword>
<feature type="active site" description="Proton acceptor" evidence="9">
    <location>
        <position position="218"/>
    </location>
</feature>
<dbReference type="EMBL" id="DTEN01000170">
    <property type="protein sequence ID" value="HGI74887.1"/>
    <property type="molecule type" value="Genomic_DNA"/>
</dbReference>
<feature type="site" description="Could be important to modulate the pK values of the two catalytic cysteine residues" evidence="9">
    <location>
        <position position="209"/>
    </location>
</feature>
<dbReference type="Gene3D" id="3.10.310.10">
    <property type="entry name" value="Diaminopimelate Epimerase, Chain A, domain 1"/>
    <property type="match status" value="2"/>
</dbReference>
<dbReference type="GO" id="GO:0005829">
    <property type="term" value="C:cytosol"/>
    <property type="evidence" value="ECO:0007669"/>
    <property type="project" value="TreeGrafter"/>
</dbReference>
<dbReference type="SUPFAM" id="SSF54506">
    <property type="entry name" value="Diaminopimelate epimerase-like"/>
    <property type="match status" value="1"/>
</dbReference>
<comment type="catalytic activity">
    <reaction evidence="8 9">
        <text>(2S,6S)-2,6-diaminopimelate = meso-2,6-diaminopimelate</text>
        <dbReference type="Rhea" id="RHEA:15393"/>
        <dbReference type="ChEBI" id="CHEBI:57609"/>
        <dbReference type="ChEBI" id="CHEBI:57791"/>
        <dbReference type="EC" id="5.1.1.7"/>
    </reaction>
</comment>
<dbReference type="FunFam" id="3.10.310.10:FF:000001">
    <property type="entry name" value="Diaminopimelate epimerase"/>
    <property type="match status" value="1"/>
</dbReference>
<evidence type="ECO:0000256" key="2">
    <source>
        <dbReference type="ARBA" id="ARBA00010219"/>
    </source>
</evidence>
<organism evidence="11">
    <name type="scientific">Candidatus Caldatribacterium californiense</name>
    <dbReference type="NCBI Taxonomy" id="1454726"/>
    <lineage>
        <taxon>Bacteria</taxon>
        <taxon>Pseudomonadati</taxon>
        <taxon>Atribacterota</taxon>
        <taxon>Atribacteria</taxon>
        <taxon>Atribacterales</taxon>
        <taxon>Candidatus Caldatribacteriaceae</taxon>
        <taxon>Candidatus Caldatribacterium</taxon>
    </lineage>
</organism>